<dbReference type="EMBL" id="CAKKMG010000121">
    <property type="protein sequence ID" value="CAH0306979.1"/>
    <property type="molecule type" value="Genomic_DNA"/>
</dbReference>
<feature type="region of interest" description="Disordered" evidence="1">
    <location>
        <begin position="57"/>
        <end position="77"/>
    </location>
</feature>
<dbReference type="Proteomes" id="UP000789326">
    <property type="component" value="Unassembled WGS sequence"/>
</dbReference>
<organism evidence="2 3">
    <name type="scientific">Peribacillus simplex</name>
    <dbReference type="NCBI Taxonomy" id="1478"/>
    <lineage>
        <taxon>Bacteria</taxon>
        <taxon>Bacillati</taxon>
        <taxon>Bacillota</taxon>
        <taxon>Bacilli</taxon>
        <taxon>Bacillales</taxon>
        <taxon>Bacillaceae</taxon>
        <taxon>Peribacillus</taxon>
    </lineage>
</organism>
<gene>
    <name evidence="2" type="ORF">SRABI133_04777</name>
</gene>
<dbReference type="AlphaFoldDB" id="A0A9W4L8M9"/>
<accession>A0A9W4L8M9</accession>
<name>A0A9W4L8M9_9BACI</name>
<protein>
    <submittedName>
        <fullName evidence="2">Uncharacterized protein</fullName>
    </submittedName>
</protein>
<evidence type="ECO:0000313" key="2">
    <source>
        <dbReference type="EMBL" id="CAH0306979.1"/>
    </source>
</evidence>
<reference evidence="2" key="1">
    <citation type="submission" date="2021-11" db="EMBL/GenBank/DDBJ databases">
        <authorList>
            <person name="Bulgarelli D."/>
        </authorList>
    </citation>
    <scope>NUCLEOTIDE SEQUENCE</scope>
    <source>
        <strain evidence="2">Bi133</strain>
    </source>
</reference>
<sequence length="122" mass="14068">MNEQFAYSFHAVIHFKLISLNTIKIRKHPYHHFKTKLIGAGVRDSCLEKRVQGRPKQAHCAEEAPGPPRKASALRSNQRSNFKNLKQPVDILNYYRVCLQAVCICKRKLTIKYCKKSENGIT</sequence>
<evidence type="ECO:0000256" key="1">
    <source>
        <dbReference type="SAM" id="MobiDB-lite"/>
    </source>
</evidence>
<evidence type="ECO:0000313" key="3">
    <source>
        <dbReference type="Proteomes" id="UP000789326"/>
    </source>
</evidence>
<comment type="caution">
    <text evidence="2">The sequence shown here is derived from an EMBL/GenBank/DDBJ whole genome shotgun (WGS) entry which is preliminary data.</text>
</comment>
<proteinExistence type="predicted"/>